<dbReference type="InterPro" id="IPR024520">
    <property type="entry name" value="DUF3558"/>
</dbReference>
<comment type="caution">
    <text evidence="2">The sequence shown here is derived from an EMBL/GenBank/DDBJ whole genome shotgun (WGS) entry which is preliminary data.</text>
</comment>
<gene>
    <name evidence="2" type="ORF">GCM10020366_41880</name>
</gene>
<evidence type="ECO:0000313" key="2">
    <source>
        <dbReference type="EMBL" id="GAA3360718.1"/>
    </source>
</evidence>
<dbReference type="EMBL" id="BAAAYK010000038">
    <property type="protein sequence ID" value="GAA3360718.1"/>
    <property type="molecule type" value="Genomic_DNA"/>
</dbReference>
<organism evidence="2 3">
    <name type="scientific">Saccharopolyspora gregorii</name>
    <dbReference type="NCBI Taxonomy" id="33914"/>
    <lineage>
        <taxon>Bacteria</taxon>
        <taxon>Bacillati</taxon>
        <taxon>Actinomycetota</taxon>
        <taxon>Actinomycetes</taxon>
        <taxon>Pseudonocardiales</taxon>
        <taxon>Pseudonocardiaceae</taxon>
        <taxon>Saccharopolyspora</taxon>
    </lineage>
</organism>
<sequence>MTRRSRRLITTAACAGLLSLSGCALGGEESPAPQPKPTGLRDFDPCTFLTADDLKTAGVAEPGEQVENFSFEPGCRFEGEKTLLTLYKNQDETVASYATGGNWDRYEQLDINGRNAARAISGGSSESGICNVLIDAGGGIAMVTVGSVLPDDVPDPCGEAEKLARQIEPRLPS</sequence>
<dbReference type="PROSITE" id="PS51257">
    <property type="entry name" value="PROKAR_LIPOPROTEIN"/>
    <property type="match status" value="1"/>
</dbReference>
<evidence type="ECO:0000313" key="3">
    <source>
        <dbReference type="Proteomes" id="UP001500483"/>
    </source>
</evidence>
<dbReference type="Pfam" id="PF12079">
    <property type="entry name" value="DUF3558"/>
    <property type="match status" value="1"/>
</dbReference>
<evidence type="ECO:0008006" key="4">
    <source>
        <dbReference type="Google" id="ProtNLM"/>
    </source>
</evidence>
<accession>A0ABP6RVU5</accession>
<name>A0ABP6RVU5_9PSEU</name>
<keyword evidence="1" id="KW-0732">Signal</keyword>
<reference evidence="3" key="1">
    <citation type="journal article" date="2019" name="Int. J. Syst. Evol. Microbiol.">
        <title>The Global Catalogue of Microorganisms (GCM) 10K type strain sequencing project: providing services to taxonomists for standard genome sequencing and annotation.</title>
        <authorList>
            <consortium name="The Broad Institute Genomics Platform"/>
            <consortium name="The Broad Institute Genome Sequencing Center for Infectious Disease"/>
            <person name="Wu L."/>
            <person name="Ma J."/>
        </authorList>
    </citation>
    <scope>NUCLEOTIDE SEQUENCE [LARGE SCALE GENOMIC DNA]</scope>
    <source>
        <strain evidence="3">JCM 9687</strain>
    </source>
</reference>
<dbReference type="Proteomes" id="UP001500483">
    <property type="component" value="Unassembled WGS sequence"/>
</dbReference>
<feature type="chain" id="PRO_5046727618" description="DUF3558 domain-containing protein" evidence="1">
    <location>
        <begin position="27"/>
        <end position="173"/>
    </location>
</feature>
<keyword evidence="3" id="KW-1185">Reference proteome</keyword>
<dbReference type="RefSeq" id="WP_258341864.1">
    <property type="nucleotide sequence ID" value="NZ_BAAAYK010000038.1"/>
</dbReference>
<feature type="signal peptide" evidence="1">
    <location>
        <begin position="1"/>
        <end position="26"/>
    </location>
</feature>
<protein>
    <recommendedName>
        <fullName evidence="4">DUF3558 domain-containing protein</fullName>
    </recommendedName>
</protein>
<proteinExistence type="predicted"/>
<evidence type="ECO:0000256" key="1">
    <source>
        <dbReference type="SAM" id="SignalP"/>
    </source>
</evidence>